<evidence type="ECO:0000313" key="1">
    <source>
        <dbReference type="EMBL" id="MBX34984.1"/>
    </source>
</evidence>
<organism evidence="1">
    <name type="scientific">Rhizophora mucronata</name>
    <name type="common">Asiatic mangrove</name>
    <dbReference type="NCBI Taxonomy" id="61149"/>
    <lineage>
        <taxon>Eukaryota</taxon>
        <taxon>Viridiplantae</taxon>
        <taxon>Streptophyta</taxon>
        <taxon>Embryophyta</taxon>
        <taxon>Tracheophyta</taxon>
        <taxon>Spermatophyta</taxon>
        <taxon>Magnoliopsida</taxon>
        <taxon>eudicotyledons</taxon>
        <taxon>Gunneridae</taxon>
        <taxon>Pentapetalae</taxon>
        <taxon>rosids</taxon>
        <taxon>fabids</taxon>
        <taxon>Malpighiales</taxon>
        <taxon>Rhizophoraceae</taxon>
        <taxon>Rhizophora</taxon>
    </lineage>
</organism>
<name>A0A2P2MXM8_RHIMU</name>
<accession>A0A2P2MXM8</accession>
<dbReference type="EMBL" id="GGEC01054500">
    <property type="protein sequence ID" value="MBX34984.1"/>
    <property type="molecule type" value="Transcribed_RNA"/>
</dbReference>
<proteinExistence type="predicted"/>
<reference evidence="1" key="1">
    <citation type="submission" date="2018-02" db="EMBL/GenBank/DDBJ databases">
        <title>Rhizophora mucronata_Transcriptome.</title>
        <authorList>
            <person name="Meera S.P."/>
            <person name="Sreeshan A."/>
            <person name="Augustine A."/>
        </authorList>
    </citation>
    <scope>NUCLEOTIDE SEQUENCE</scope>
    <source>
        <tissue evidence="1">Leaf</tissue>
    </source>
</reference>
<protein>
    <submittedName>
        <fullName evidence="1">Uncharacterized protein</fullName>
    </submittedName>
</protein>
<dbReference type="AlphaFoldDB" id="A0A2P2MXM8"/>
<sequence length="49" mass="5553">MSVGFRNSYQLLLLMWLNGSLNFPSALFDDHSLLPVKRLSTIDVRNESG</sequence>